<dbReference type="SMART" id="SM00267">
    <property type="entry name" value="GGDEF"/>
    <property type="match status" value="1"/>
</dbReference>
<evidence type="ECO:0000259" key="2">
    <source>
        <dbReference type="PROSITE" id="PS50883"/>
    </source>
</evidence>
<dbReference type="RefSeq" id="WP_048495915.1">
    <property type="nucleotide sequence ID" value="NZ_LFBU01000001.1"/>
</dbReference>
<dbReference type="PROSITE" id="PS50883">
    <property type="entry name" value="EAL"/>
    <property type="match status" value="1"/>
</dbReference>
<dbReference type="AlphaFoldDB" id="A0A0J7JDH1"/>
<reference evidence="4 5" key="1">
    <citation type="submission" date="2015-06" db="EMBL/GenBank/DDBJ databases">
        <title>Marinobacter subterrani, a genetically tractable neutrophilic iron-oxidizing strain isolated from the Soudan Iron Mine.</title>
        <authorList>
            <person name="Bonis B.M."/>
            <person name="Gralnick J.A."/>
        </authorList>
    </citation>
    <scope>NUCLEOTIDE SEQUENCE [LARGE SCALE GENOMIC DNA]</scope>
    <source>
        <strain evidence="4 5">JG233</strain>
    </source>
</reference>
<dbReference type="InterPro" id="IPR035919">
    <property type="entry name" value="EAL_sf"/>
</dbReference>
<proteinExistence type="predicted"/>
<dbReference type="SMART" id="SM00052">
    <property type="entry name" value="EAL"/>
    <property type="match status" value="1"/>
</dbReference>
<sequence>MTRETSSYLPTFETIWHSQKWPQLSAFARTVCRLLVIVSFLALGTWVVHFTGGTGYAYPYVMLLPVLLTAVWFGLAGAVLSSITAGLLLGPWMPLDVSAGTHQSTANWLARIAFFLLIGVFSAGLFQSLRQANHRRLLALEIDHKTGLWTQAALSRDLERLLRKANQNGAPSSAILLVRMQDLWEILQSMGAETAEQVVRDLAERISYNIRVSHQVYRFSKSELAILFSVVSQEEVRAQEEVGFIFDVAQRVGEEETIVKGISLRVQIVAGSYLIRESDQNPEIVINRARTGLSVAMENNVSYRRYDPMFDQKTAERVQLIARVRDGLANQEFQLFHQPKICLRTGQHVGSEALLRWFNHENKMVMPGLFMPKVESTTLIDPVTRFVIARACINIKSQNLMPVSVNFAINNLMNPSLINDLGRLVSSYGVSPESLEIEITEGALIQDPEQAREAVGNLRDQGFKVSLDDFGTGYSSFQYLTNLPLSGLKIDRAFVNNLEVSAEARTIMESMISMAKALKLEVTVEGIETAQQMKIVADLGADLAQGFHYSRPLALSEYQQWANDRLSSHF</sequence>
<evidence type="ECO:0000313" key="4">
    <source>
        <dbReference type="EMBL" id="KMQ75856.1"/>
    </source>
</evidence>
<feature type="domain" description="EAL" evidence="2">
    <location>
        <begin position="317"/>
        <end position="566"/>
    </location>
</feature>
<comment type="caution">
    <text evidence="4">The sequence shown here is derived from an EMBL/GenBank/DDBJ whole genome shotgun (WGS) entry which is preliminary data.</text>
</comment>
<dbReference type="InterPro" id="IPR000160">
    <property type="entry name" value="GGDEF_dom"/>
</dbReference>
<dbReference type="Pfam" id="PF00990">
    <property type="entry name" value="GGDEF"/>
    <property type="match status" value="1"/>
</dbReference>
<dbReference type="SUPFAM" id="SSF141868">
    <property type="entry name" value="EAL domain-like"/>
    <property type="match status" value="1"/>
</dbReference>
<evidence type="ECO:0000259" key="3">
    <source>
        <dbReference type="PROSITE" id="PS50887"/>
    </source>
</evidence>
<dbReference type="PANTHER" id="PTHR33121">
    <property type="entry name" value="CYCLIC DI-GMP PHOSPHODIESTERASE PDEF"/>
    <property type="match status" value="1"/>
</dbReference>
<keyword evidence="1" id="KW-0812">Transmembrane</keyword>
<dbReference type="PANTHER" id="PTHR33121:SF81">
    <property type="entry name" value="CYCLIC DI-GMP PHOSPHODIESTERASE PDEB-RELATED"/>
    <property type="match status" value="1"/>
</dbReference>
<dbReference type="Gene3D" id="3.20.20.450">
    <property type="entry name" value="EAL domain"/>
    <property type="match status" value="1"/>
</dbReference>
<dbReference type="InterPro" id="IPR043128">
    <property type="entry name" value="Rev_trsase/Diguanyl_cyclase"/>
</dbReference>
<dbReference type="Gene3D" id="3.30.70.270">
    <property type="match status" value="1"/>
</dbReference>
<dbReference type="EMBL" id="LFBU01000001">
    <property type="protein sequence ID" value="KMQ75856.1"/>
    <property type="molecule type" value="Genomic_DNA"/>
</dbReference>
<feature type="transmembrane region" description="Helical" evidence="1">
    <location>
        <begin position="26"/>
        <end position="48"/>
    </location>
</feature>
<dbReference type="PATRIC" id="fig|1658765.3.peg.2069"/>
<gene>
    <name evidence="4" type="ORF">Msub_12065</name>
</gene>
<dbReference type="InterPro" id="IPR029787">
    <property type="entry name" value="Nucleotide_cyclase"/>
</dbReference>
<dbReference type="PROSITE" id="PS50887">
    <property type="entry name" value="GGDEF"/>
    <property type="match status" value="1"/>
</dbReference>
<keyword evidence="5" id="KW-1185">Reference proteome</keyword>
<protein>
    <submittedName>
        <fullName evidence="4">EAL domain, c-di-GMP-specific phosphodiesterase class I (Or its enzymatically inactive variant)</fullName>
    </submittedName>
</protein>
<dbReference type="STRING" id="1658765.Msub_12065"/>
<dbReference type="InterPro" id="IPR050706">
    <property type="entry name" value="Cyclic-di-GMP_PDE-like"/>
</dbReference>
<evidence type="ECO:0000313" key="5">
    <source>
        <dbReference type="Proteomes" id="UP000036102"/>
    </source>
</evidence>
<accession>A0A0J7JDH1</accession>
<evidence type="ECO:0000256" key="1">
    <source>
        <dbReference type="SAM" id="Phobius"/>
    </source>
</evidence>
<dbReference type="SUPFAM" id="SSF55073">
    <property type="entry name" value="Nucleotide cyclase"/>
    <property type="match status" value="1"/>
</dbReference>
<name>A0A0J7JDH1_9GAMM</name>
<feature type="domain" description="GGDEF" evidence="3">
    <location>
        <begin position="171"/>
        <end position="306"/>
    </location>
</feature>
<feature type="transmembrane region" description="Helical" evidence="1">
    <location>
        <begin position="60"/>
        <end position="88"/>
    </location>
</feature>
<keyword evidence="1" id="KW-0472">Membrane</keyword>
<keyword evidence="1" id="KW-1133">Transmembrane helix</keyword>
<dbReference type="CDD" id="cd01948">
    <property type="entry name" value="EAL"/>
    <property type="match status" value="1"/>
</dbReference>
<dbReference type="GO" id="GO:0071111">
    <property type="term" value="F:cyclic-guanylate-specific phosphodiesterase activity"/>
    <property type="evidence" value="ECO:0007669"/>
    <property type="project" value="InterPro"/>
</dbReference>
<feature type="transmembrane region" description="Helical" evidence="1">
    <location>
        <begin position="108"/>
        <end position="126"/>
    </location>
</feature>
<dbReference type="InterPro" id="IPR001633">
    <property type="entry name" value="EAL_dom"/>
</dbReference>
<dbReference type="Pfam" id="PF00563">
    <property type="entry name" value="EAL"/>
    <property type="match status" value="1"/>
</dbReference>
<organism evidence="4 5">
    <name type="scientific">Marinobacter subterrani</name>
    <dbReference type="NCBI Taxonomy" id="1658765"/>
    <lineage>
        <taxon>Bacteria</taxon>
        <taxon>Pseudomonadati</taxon>
        <taxon>Pseudomonadota</taxon>
        <taxon>Gammaproteobacteria</taxon>
        <taxon>Pseudomonadales</taxon>
        <taxon>Marinobacteraceae</taxon>
        <taxon>Marinobacter</taxon>
    </lineage>
</organism>
<dbReference type="Proteomes" id="UP000036102">
    <property type="component" value="Unassembled WGS sequence"/>
</dbReference>